<proteinExistence type="predicted"/>
<gene>
    <name evidence="2" type="ORF">DFH08DRAFT_824720</name>
</gene>
<evidence type="ECO:0000313" key="3">
    <source>
        <dbReference type="Proteomes" id="UP001218218"/>
    </source>
</evidence>
<sequence>MSAFDAPRLSLADEAAIRKLLKTVRATRYEDPVDQDAFLVASANSVLPFRPQVASFALVSEVGECVFTLRSALHSNNARLPNPSADTLTAIQDFAGEIACKRQLFRDRNHAQADRARAADGVAARAERRAALKHAARVNKPPSTDEDAVSIPSSGEESDAEEPSGIQHPSSPVVGDVSTTAVPSSTQVSLLAPLSPLSDLDAQMDRLRVRSPPSVPPHTPMQVPQLPPQKCNFAVLVPRPIPTNSLLPKLNYVDDWLASTRKSGGSHVHRNTSAGSSKRFKTHTQLNQRQLIKIPKRCFYCLLFFALPPRRDLPDAC</sequence>
<dbReference type="AlphaFoldDB" id="A0AAD6Z427"/>
<evidence type="ECO:0000313" key="2">
    <source>
        <dbReference type="EMBL" id="KAJ7306270.1"/>
    </source>
</evidence>
<dbReference type="EMBL" id="JARIHO010000093">
    <property type="protein sequence ID" value="KAJ7306270.1"/>
    <property type="molecule type" value="Genomic_DNA"/>
</dbReference>
<keyword evidence="3" id="KW-1185">Reference proteome</keyword>
<reference evidence="2" key="1">
    <citation type="submission" date="2023-03" db="EMBL/GenBank/DDBJ databases">
        <title>Massive genome expansion in bonnet fungi (Mycena s.s.) driven by repeated elements and novel gene families across ecological guilds.</title>
        <authorList>
            <consortium name="Lawrence Berkeley National Laboratory"/>
            <person name="Harder C.B."/>
            <person name="Miyauchi S."/>
            <person name="Viragh M."/>
            <person name="Kuo A."/>
            <person name="Thoen E."/>
            <person name="Andreopoulos B."/>
            <person name="Lu D."/>
            <person name="Skrede I."/>
            <person name="Drula E."/>
            <person name="Henrissat B."/>
            <person name="Morin E."/>
            <person name="Kohler A."/>
            <person name="Barry K."/>
            <person name="LaButti K."/>
            <person name="Morin E."/>
            <person name="Salamov A."/>
            <person name="Lipzen A."/>
            <person name="Mereny Z."/>
            <person name="Hegedus B."/>
            <person name="Baldrian P."/>
            <person name="Stursova M."/>
            <person name="Weitz H."/>
            <person name="Taylor A."/>
            <person name="Grigoriev I.V."/>
            <person name="Nagy L.G."/>
            <person name="Martin F."/>
            <person name="Kauserud H."/>
        </authorList>
    </citation>
    <scope>NUCLEOTIDE SEQUENCE</scope>
    <source>
        <strain evidence="2">CBHHK002</strain>
    </source>
</reference>
<name>A0AAD6Z427_9AGAR</name>
<organism evidence="2 3">
    <name type="scientific">Mycena albidolilacea</name>
    <dbReference type="NCBI Taxonomy" id="1033008"/>
    <lineage>
        <taxon>Eukaryota</taxon>
        <taxon>Fungi</taxon>
        <taxon>Dikarya</taxon>
        <taxon>Basidiomycota</taxon>
        <taxon>Agaricomycotina</taxon>
        <taxon>Agaricomycetes</taxon>
        <taxon>Agaricomycetidae</taxon>
        <taxon>Agaricales</taxon>
        <taxon>Marasmiineae</taxon>
        <taxon>Mycenaceae</taxon>
        <taxon>Mycena</taxon>
    </lineage>
</organism>
<feature type="region of interest" description="Disordered" evidence="1">
    <location>
        <begin position="132"/>
        <end position="181"/>
    </location>
</feature>
<accession>A0AAD6Z427</accession>
<feature type="region of interest" description="Disordered" evidence="1">
    <location>
        <begin position="261"/>
        <end position="282"/>
    </location>
</feature>
<dbReference type="Proteomes" id="UP001218218">
    <property type="component" value="Unassembled WGS sequence"/>
</dbReference>
<comment type="caution">
    <text evidence="2">The sequence shown here is derived from an EMBL/GenBank/DDBJ whole genome shotgun (WGS) entry which is preliminary data.</text>
</comment>
<protein>
    <submittedName>
        <fullName evidence="2">Uncharacterized protein</fullName>
    </submittedName>
</protein>
<evidence type="ECO:0000256" key="1">
    <source>
        <dbReference type="SAM" id="MobiDB-lite"/>
    </source>
</evidence>